<evidence type="ECO:0000313" key="10">
    <source>
        <dbReference type="Proteomes" id="UP001596306"/>
    </source>
</evidence>
<keyword evidence="6 8" id="KW-1133">Transmembrane helix</keyword>
<feature type="transmembrane region" description="Helical" evidence="8">
    <location>
        <begin position="7"/>
        <end position="27"/>
    </location>
</feature>
<dbReference type="RefSeq" id="WP_386730873.1">
    <property type="nucleotide sequence ID" value="NZ_JBHSTP010000002.1"/>
</dbReference>
<keyword evidence="7 8" id="KW-0472">Membrane</keyword>
<comment type="similarity">
    <text evidence="2">Belongs to the autoinducer-2 exporter (AI-2E) (TC 2.A.86) family.</text>
</comment>
<keyword evidence="3" id="KW-0813">Transport</keyword>
<sequence length="346" mass="36819">MFHTRPLRWGFVVTLGVLGALLLALILVNLQNVLLSVFIAMFIALGLDPLIRWFQRRGLKRGGAIVAVILLFIVVVVGLVWAVVPSVVTQIQQFVVGIPNEIVRLQSEAWFENLSESTGGIADHVTTWVSDAVADPKTWATIGGGALAFGLAVADGISTSIFVFILTIYFVATLDTMKRAGYELVAASQRQRFVSYAERIMDSVGRYLSGMVVLAFCNAVFSFILLTVVGVPYALVVAVVALFITLIPLVGTVITTALMTVIALFTSPAAAIIVLATMLVYMQVEAYLLTPRVMGKAVQVPGSVVLISALAGGTLLGLLGALVAIPISAAIILIIREIVVPAKARA</sequence>
<feature type="transmembrane region" description="Helical" evidence="8">
    <location>
        <begin position="146"/>
        <end position="172"/>
    </location>
</feature>
<feature type="transmembrane region" description="Helical" evidence="8">
    <location>
        <begin position="33"/>
        <end position="51"/>
    </location>
</feature>
<evidence type="ECO:0000256" key="8">
    <source>
        <dbReference type="SAM" id="Phobius"/>
    </source>
</evidence>
<dbReference type="PANTHER" id="PTHR21716:SF53">
    <property type="entry name" value="PERMEASE PERM-RELATED"/>
    <property type="match status" value="1"/>
</dbReference>
<feature type="transmembrane region" description="Helical" evidence="8">
    <location>
        <begin position="304"/>
        <end position="335"/>
    </location>
</feature>
<dbReference type="InterPro" id="IPR002549">
    <property type="entry name" value="AI-2E-like"/>
</dbReference>
<feature type="transmembrane region" description="Helical" evidence="8">
    <location>
        <begin position="233"/>
        <end position="254"/>
    </location>
</feature>
<evidence type="ECO:0000313" key="9">
    <source>
        <dbReference type="EMBL" id="MFC6356446.1"/>
    </source>
</evidence>
<dbReference type="EMBL" id="JBHSTP010000002">
    <property type="protein sequence ID" value="MFC6356446.1"/>
    <property type="molecule type" value="Genomic_DNA"/>
</dbReference>
<comment type="caution">
    <text evidence="9">The sequence shown here is derived from an EMBL/GenBank/DDBJ whole genome shotgun (WGS) entry which is preliminary data.</text>
</comment>
<keyword evidence="5 8" id="KW-0812">Transmembrane</keyword>
<accession>A0ABW1VHF3</accession>
<reference evidence="10" key="1">
    <citation type="journal article" date="2019" name="Int. J. Syst. Evol. Microbiol.">
        <title>The Global Catalogue of Microorganisms (GCM) 10K type strain sequencing project: providing services to taxonomists for standard genome sequencing and annotation.</title>
        <authorList>
            <consortium name="The Broad Institute Genomics Platform"/>
            <consortium name="The Broad Institute Genome Sequencing Center for Infectious Disease"/>
            <person name="Wu L."/>
            <person name="Ma J."/>
        </authorList>
    </citation>
    <scope>NUCLEOTIDE SEQUENCE [LARGE SCALE GENOMIC DNA]</scope>
    <source>
        <strain evidence="10">CCUG 43304</strain>
    </source>
</reference>
<dbReference type="Pfam" id="PF01594">
    <property type="entry name" value="AI-2E_transport"/>
    <property type="match status" value="1"/>
</dbReference>
<proteinExistence type="inferred from homology"/>
<protein>
    <submittedName>
        <fullName evidence="9">AI-2E family transporter</fullName>
    </submittedName>
</protein>
<evidence type="ECO:0000256" key="1">
    <source>
        <dbReference type="ARBA" id="ARBA00004651"/>
    </source>
</evidence>
<evidence type="ECO:0000256" key="3">
    <source>
        <dbReference type="ARBA" id="ARBA00022448"/>
    </source>
</evidence>
<feature type="transmembrane region" description="Helical" evidence="8">
    <location>
        <begin position="261"/>
        <end position="284"/>
    </location>
</feature>
<evidence type="ECO:0000256" key="5">
    <source>
        <dbReference type="ARBA" id="ARBA00022692"/>
    </source>
</evidence>
<dbReference type="PANTHER" id="PTHR21716">
    <property type="entry name" value="TRANSMEMBRANE PROTEIN"/>
    <property type="match status" value="1"/>
</dbReference>
<comment type="subcellular location">
    <subcellularLocation>
        <location evidence="1">Cell membrane</location>
        <topology evidence="1">Multi-pass membrane protein</topology>
    </subcellularLocation>
</comment>
<feature type="transmembrane region" description="Helical" evidence="8">
    <location>
        <begin position="207"/>
        <end position="227"/>
    </location>
</feature>
<evidence type="ECO:0000256" key="6">
    <source>
        <dbReference type="ARBA" id="ARBA00022989"/>
    </source>
</evidence>
<evidence type="ECO:0000256" key="4">
    <source>
        <dbReference type="ARBA" id="ARBA00022475"/>
    </source>
</evidence>
<dbReference type="Proteomes" id="UP001596306">
    <property type="component" value="Unassembled WGS sequence"/>
</dbReference>
<keyword evidence="4" id="KW-1003">Cell membrane</keyword>
<feature type="transmembrane region" description="Helical" evidence="8">
    <location>
        <begin position="63"/>
        <end position="84"/>
    </location>
</feature>
<gene>
    <name evidence="9" type="ORF">ACFQB0_10035</name>
</gene>
<keyword evidence="10" id="KW-1185">Reference proteome</keyword>
<evidence type="ECO:0000256" key="2">
    <source>
        <dbReference type="ARBA" id="ARBA00009773"/>
    </source>
</evidence>
<name>A0ABW1VHF3_9MICO</name>
<evidence type="ECO:0000256" key="7">
    <source>
        <dbReference type="ARBA" id="ARBA00023136"/>
    </source>
</evidence>
<organism evidence="9 10">
    <name type="scientific">Luethyella okanaganae</name>
    <dbReference type="NCBI Taxonomy" id="69372"/>
    <lineage>
        <taxon>Bacteria</taxon>
        <taxon>Bacillati</taxon>
        <taxon>Actinomycetota</taxon>
        <taxon>Actinomycetes</taxon>
        <taxon>Micrococcales</taxon>
        <taxon>Microbacteriaceae</taxon>
        <taxon>Luethyella</taxon>
    </lineage>
</organism>